<accession>A0A5C8I2H3</accession>
<dbReference type="Proteomes" id="UP000321034">
    <property type="component" value="Unassembled WGS sequence"/>
</dbReference>
<dbReference type="InterPro" id="IPR028082">
    <property type="entry name" value="Peripla_BP_I"/>
</dbReference>
<dbReference type="Gene3D" id="1.10.260.40">
    <property type="entry name" value="lambda repressor-like DNA-binding domains"/>
    <property type="match status" value="1"/>
</dbReference>
<protein>
    <submittedName>
        <fullName evidence="5">LacI family transcriptional regulator</fullName>
    </submittedName>
</protein>
<evidence type="ECO:0000256" key="3">
    <source>
        <dbReference type="ARBA" id="ARBA00023163"/>
    </source>
</evidence>
<dbReference type="GO" id="GO:0003700">
    <property type="term" value="F:DNA-binding transcription factor activity"/>
    <property type="evidence" value="ECO:0007669"/>
    <property type="project" value="TreeGrafter"/>
</dbReference>
<dbReference type="Pfam" id="PF00356">
    <property type="entry name" value="LacI"/>
    <property type="match status" value="1"/>
</dbReference>
<dbReference type="AlphaFoldDB" id="A0A5C8I2H3"/>
<dbReference type="PROSITE" id="PS00356">
    <property type="entry name" value="HTH_LACI_1"/>
    <property type="match status" value="1"/>
</dbReference>
<dbReference type="InterPro" id="IPR046335">
    <property type="entry name" value="LacI/GalR-like_sensor"/>
</dbReference>
<gene>
    <name evidence="5" type="ORF">FVP77_01115</name>
</gene>
<dbReference type="RefSeq" id="WP_147892865.1">
    <property type="nucleotide sequence ID" value="NZ_BAAANR010000001.1"/>
</dbReference>
<dbReference type="PROSITE" id="PS50932">
    <property type="entry name" value="HTH_LACI_2"/>
    <property type="match status" value="1"/>
</dbReference>
<keyword evidence="3" id="KW-0804">Transcription</keyword>
<dbReference type="Pfam" id="PF13377">
    <property type="entry name" value="Peripla_BP_3"/>
    <property type="match status" value="1"/>
</dbReference>
<dbReference type="InterPro" id="IPR000843">
    <property type="entry name" value="HTH_LacI"/>
</dbReference>
<keyword evidence="1" id="KW-0805">Transcription regulation</keyword>
<dbReference type="PANTHER" id="PTHR30146">
    <property type="entry name" value="LACI-RELATED TRANSCRIPTIONAL REPRESSOR"/>
    <property type="match status" value="1"/>
</dbReference>
<keyword evidence="6" id="KW-1185">Reference proteome</keyword>
<dbReference type="GO" id="GO:0000976">
    <property type="term" value="F:transcription cis-regulatory region binding"/>
    <property type="evidence" value="ECO:0007669"/>
    <property type="project" value="TreeGrafter"/>
</dbReference>
<dbReference type="EMBL" id="VRSV01000001">
    <property type="protein sequence ID" value="TXK12125.1"/>
    <property type="molecule type" value="Genomic_DNA"/>
</dbReference>
<reference evidence="5 6" key="1">
    <citation type="submission" date="2019-08" db="EMBL/GenBank/DDBJ databases">
        <authorList>
            <person name="Dong K."/>
        </authorList>
    </citation>
    <scope>NUCLEOTIDE SEQUENCE [LARGE SCALE GENOMIC DNA]</scope>
    <source>
        <strain evidence="5 6">JCM14558</strain>
    </source>
</reference>
<dbReference type="PANTHER" id="PTHR30146:SF109">
    <property type="entry name" value="HTH-TYPE TRANSCRIPTIONAL REGULATOR GALS"/>
    <property type="match status" value="1"/>
</dbReference>
<keyword evidence="2" id="KW-0238">DNA-binding</keyword>
<feature type="domain" description="HTH lacI-type" evidence="4">
    <location>
        <begin position="2"/>
        <end position="56"/>
    </location>
</feature>
<dbReference type="SUPFAM" id="SSF53822">
    <property type="entry name" value="Periplasmic binding protein-like I"/>
    <property type="match status" value="1"/>
</dbReference>
<dbReference type="OrthoDB" id="3510266at2"/>
<evidence type="ECO:0000259" key="4">
    <source>
        <dbReference type="PROSITE" id="PS50932"/>
    </source>
</evidence>
<evidence type="ECO:0000256" key="1">
    <source>
        <dbReference type="ARBA" id="ARBA00023015"/>
    </source>
</evidence>
<name>A0A5C8I2H3_9MICO</name>
<dbReference type="SMART" id="SM00354">
    <property type="entry name" value="HTH_LACI"/>
    <property type="match status" value="1"/>
</dbReference>
<evidence type="ECO:0000313" key="5">
    <source>
        <dbReference type="EMBL" id="TXK12125.1"/>
    </source>
</evidence>
<dbReference type="Gene3D" id="3.40.50.2300">
    <property type="match status" value="2"/>
</dbReference>
<dbReference type="InterPro" id="IPR010982">
    <property type="entry name" value="Lambda_DNA-bd_dom_sf"/>
</dbReference>
<organism evidence="5 6">
    <name type="scientific">Microbacterium hatanonis</name>
    <dbReference type="NCBI Taxonomy" id="404366"/>
    <lineage>
        <taxon>Bacteria</taxon>
        <taxon>Bacillati</taxon>
        <taxon>Actinomycetota</taxon>
        <taxon>Actinomycetes</taxon>
        <taxon>Micrococcales</taxon>
        <taxon>Microbacteriaceae</taxon>
        <taxon>Microbacterium</taxon>
    </lineage>
</organism>
<dbReference type="CDD" id="cd06267">
    <property type="entry name" value="PBP1_LacI_sugar_binding-like"/>
    <property type="match status" value="1"/>
</dbReference>
<comment type="caution">
    <text evidence="5">The sequence shown here is derived from an EMBL/GenBank/DDBJ whole genome shotgun (WGS) entry which is preliminary data.</text>
</comment>
<dbReference type="CDD" id="cd01392">
    <property type="entry name" value="HTH_LacI"/>
    <property type="match status" value="1"/>
</dbReference>
<evidence type="ECO:0000313" key="6">
    <source>
        <dbReference type="Proteomes" id="UP000321034"/>
    </source>
</evidence>
<dbReference type="SUPFAM" id="SSF47413">
    <property type="entry name" value="lambda repressor-like DNA-binding domains"/>
    <property type="match status" value="1"/>
</dbReference>
<proteinExistence type="predicted"/>
<evidence type="ECO:0000256" key="2">
    <source>
        <dbReference type="ARBA" id="ARBA00023125"/>
    </source>
</evidence>
<sequence length="333" mass="34914">MSGIADVARLAGVSKSTASRALTGGGYVSDETRRRVQDAAGSLGYVPTTSAVSLATGRTNTVALIVPRVNRWYFGSIIEGVERTLIPRGYDLTLYVAEPDSRDRASLYSHFLARKRFDGVIAVALEPDDADIARLLSFGKPTVCIGNELAEIATLGIDNTAIGRMITQHLLALGHRAIVFLGATPKGEPTAHDVIDRIAGYRQAMSGAGLSDRTGVYESTLTITDGYAAAAALLADVESRPTAIVAACDEIAIGAIVAARRLGIAVPSQLSVVGVDGHDYAEMFALTTVEQRPAAQGEQAVDILLGMVDNADAPARSTIPVQLVVRASTAAPR</sequence>